<name>A0A0R3XD12_HYDTA</name>
<sequence length="127" mass="14372">MMQENLESSIAIDHFTLSTDNYCLLLILKAPCHPSSPLFSSPLLFFSLMPLLYSPRLASPHLSYHLTSALAKLTYSSLRLLQQLAFADPLVMCGDRWQIALRRTRSDGHTRPRLLASTTRRRAEPCV</sequence>
<evidence type="ECO:0000313" key="2">
    <source>
        <dbReference type="Proteomes" id="UP000274429"/>
    </source>
</evidence>
<evidence type="ECO:0000313" key="3">
    <source>
        <dbReference type="WBParaSite" id="TTAC_0001143901-mRNA-1"/>
    </source>
</evidence>
<keyword evidence="2" id="KW-1185">Reference proteome</keyword>
<dbReference type="WBParaSite" id="TTAC_0001143901-mRNA-1">
    <property type="protein sequence ID" value="TTAC_0001143901-mRNA-1"/>
    <property type="gene ID" value="TTAC_0001143901"/>
</dbReference>
<proteinExistence type="predicted"/>
<dbReference type="EMBL" id="UYWX01024109">
    <property type="protein sequence ID" value="VDM36433.1"/>
    <property type="molecule type" value="Genomic_DNA"/>
</dbReference>
<reference evidence="1 2" key="2">
    <citation type="submission" date="2018-11" db="EMBL/GenBank/DDBJ databases">
        <authorList>
            <consortium name="Pathogen Informatics"/>
        </authorList>
    </citation>
    <scope>NUCLEOTIDE SEQUENCE [LARGE SCALE GENOMIC DNA]</scope>
</reference>
<protein>
    <submittedName>
        <fullName evidence="1 3">Uncharacterized protein</fullName>
    </submittedName>
</protein>
<dbReference type="Proteomes" id="UP000274429">
    <property type="component" value="Unassembled WGS sequence"/>
</dbReference>
<gene>
    <name evidence="1" type="ORF">TTAC_LOCUS11422</name>
</gene>
<dbReference type="AlphaFoldDB" id="A0A0R3XD12"/>
<accession>A0A0R3XD12</accession>
<evidence type="ECO:0000313" key="1">
    <source>
        <dbReference type="EMBL" id="VDM36433.1"/>
    </source>
</evidence>
<reference evidence="3" key="1">
    <citation type="submission" date="2017-02" db="UniProtKB">
        <authorList>
            <consortium name="WormBaseParasite"/>
        </authorList>
    </citation>
    <scope>IDENTIFICATION</scope>
</reference>
<organism evidence="3">
    <name type="scientific">Hydatigena taeniaeformis</name>
    <name type="common">Feline tapeworm</name>
    <name type="synonym">Taenia taeniaeformis</name>
    <dbReference type="NCBI Taxonomy" id="6205"/>
    <lineage>
        <taxon>Eukaryota</taxon>
        <taxon>Metazoa</taxon>
        <taxon>Spiralia</taxon>
        <taxon>Lophotrochozoa</taxon>
        <taxon>Platyhelminthes</taxon>
        <taxon>Cestoda</taxon>
        <taxon>Eucestoda</taxon>
        <taxon>Cyclophyllidea</taxon>
        <taxon>Taeniidae</taxon>
        <taxon>Hydatigera</taxon>
    </lineage>
</organism>